<dbReference type="Proteomes" id="UP000053593">
    <property type="component" value="Unassembled WGS sequence"/>
</dbReference>
<keyword evidence="2" id="KW-1185">Reference proteome</keyword>
<dbReference type="EMBL" id="KN834774">
    <property type="protein sequence ID" value="KIK60676.1"/>
    <property type="molecule type" value="Genomic_DNA"/>
</dbReference>
<evidence type="ECO:0000313" key="1">
    <source>
        <dbReference type="EMBL" id="KIK60676.1"/>
    </source>
</evidence>
<dbReference type="HOGENOM" id="CLU_1885992_0_0_1"/>
<sequence length="135" mass="15862">MEDLLASYLQWQAKTNTWMKRLSDIGDQKEDRLWRNLASGEFNLYVSTINEREKLRELERTGKLLTSSFDRILEQRDIQGDSQLFDLLTEQRLLFVRAFLAFLATSQALERSINSWRFTDSDTASVLLSEVCEKF</sequence>
<name>A0A0D0BY43_9AGAR</name>
<evidence type="ECO:0000313" key="2">
    <source>
        <dbReference type="Proteomes" id="UP000053593"/>
    </source>
</evidence>
<protein>
    <submittedName>
        <fullName evidence="1">Uncharacterized protein</fullName>
    </submittedName>
</protein>
<reference evidence="1 2" key="1">
    <citation type="submission" date="2014-04" db="EMBL/GenBank/DDBJ databases">
        <title>Evolutionary Origins and Diversification of the Mycorrhizal Mutualists.</title>
        <authorList>
            <consortium name="DOE Joint Genome Institute"/>
            <consortium name="Mycorrhizal Genomics Consortium"/>
            <person name="Kohler A."/>
            <person name="Kuo A."/>
            <person name="Nagy L.G."/>
            <person name="Floudas D."/>
            <person name="Copeland A."/>
            <person name="Barry K.W."/>
            <person name="Cichocki N."/>
            <person name="Veneault-Fourrey C."/>
            <person name="LaButti K."/>
            <person name="Lindquist E.A."/>
            <person name="Lipzen A."/>
            <person name="Lundell T."/>
            <person name="Morin E."/>
            <person name="Murat C."/>
            <person name="Riley R."/>
            <person name="Ohm R."/>
            <person name="Sun H."/>
            <person name="Tunlid A."/>
            <person name="Henrissat B."/>
            <person name="Grigoriev I.V."/>
            <person name="Hibbett D.S."/>
            <person name="Martin F."/>
        </authorList>
    </citation>
    <scope>NUCLEOTIDE SEQUENCE [LARGE SCALE GENOMIC DNA]</scope>
    <source>
        <strain evidence="1 2">FD-317 M1</strain>
    </source>
</reference>
<dbReference type="AlphaFoldDB" id="A0A0D0BY43"/>
<proteinExistence type="predicted"/>
<gene>
    <name evidence="1" type="ORF">GYMLUDRAFT_59391</name>
</gene>
<organism evidence="1 2">
    <name type="scientific">Collybiopsis luxurians FD-317 M1</name>
    <dbReference type="NCBI Taxonomy" id="944289"/>
    <lineage>
        <taxon>Eukaryota</taxon>
        <taxon>Fungi</taxon>
        <taxon>Dikarya</taxon>
        <taxon>Basidiomycota</taxon>
        <taxon>Agaricomycotina</taxon>
        <taxon>Agaricomycetes</taxon>
        <taxon>Agaricomycetidae</taxon>
        <taxon>Agaricales</taxon>
        <taxon>Marasmiineae</taxon>
        <taxon>Omphalotaceae</taxon>
        <taxon>Collybiopsis</taxon>
        <taxon>Collybiopsis luxurians</taxon>
    </lineage>
</organism>
<accession>A0A0D0BY43</accession>